<dbReference type="EMBL" id="BATJ01000004">
    <property type="protein sequence ID" value="GAD66593.1"/>
    <property type="molecule type" value="Genomic_DNA"/>
</dbReference>
<dbReference type="Proteomes" id="UP000016570">
    <property type="component" value="Unassembled WGS sequence"/>
</dbReference>
<sequence length="70" mass="7770">MEAIELLLDIKNKSIPPTTDRIKYIVSVTEVDMPKRTKLNTTNLNIGAKELQVILTKAPKCCSLLSKGTK</sequence>
<organism evidence="1 2">
    <name type="scientific">Vibrio proteolyticus NBRC 13287</name>
    <dbReference type="NCBI Taxonomy" id="1219065"/>
    <lineage>
        <taxon>Bacteria</taxon>
        <taxon>Pseudomonadati</taxon>
        <taxon>Pseudomonadota</taxon>
        <taxon>Gammaproteobacteria</taxon>
        <taxon>Vibrionales</taxon>
        <taxon>Vibrionaceae</taxon>
        <taxon>Vibrio</taxon>
    </lineage>
</organism>
<dbReference type="AlphaFoldDB" id="U3BIW5"/>
<accession>U3BIW5</accession>
<comment type="caution">
    <text evidence="1">The sequence shown here is derived from an EMBL/GenBank/DDBJ whole genome shotgun (WGS) entry which is preliminary data.</text>
</comment>
<keyword evidence="2" id="KW-1185">Reference proteome</keyword>
<dbReference type="STRING" id="1219065.VPR01S_04_01980"/>
<reference evidence="1 2" key="1">
    <citation type="submission" date="2013-09" db="EMBL/GenBank/DDBJ databases">
        <title>Whole genome shotgun sequence of Vibrio proteolyticus NBRC 13287.</title>
        <authorList>
            <person name="Isaki S."/>
            <person name="Hosoyama A."/>
            <person name="Numata M."/>
            <person name="Hashimoto M."/>
            <person name="Hosoyama Y."/>
            <person name="Tsuchikane K."/>
            <person name="Noguchi M."/>
            <person name="Hirakata S."/>
            <person name="Ichikawa N."/>
            <person name="Ohji S."/>
            <person name="Yamazoe A."/>
            <person name="Fujita N."/>
        </authorList>
    </citation>
    <scope>NUCLEOTIDE SEQUENCE [LARGE SCALE GENOMIC DNA]</scope>
    <source>
        <strain evidence="1 2">NBRC 13287</strain>
    </source>
</reference>
<evidence type="ECO:0000313" key="2">
    <source>
        <dbReference type="Proteomes" id="UP000016570"/>
    </source>
</evidence>
<evidence type="ECO:0000313" key="1">
    <source>
        <dbReference type="EMBL" id="GAD66593.1"/>
    </source>
</evidence>
<proteinExistence type="predicted"/>
<name>U3BIW5_VIBPR</name>
<gene>
    <name evidence="1" type="ORF">VPR01S_04_01980</name>
</gene>
<protein>
    <submittedName>
        <fullName evidence="1">Uncharacterized protein</fullName>
    </submittedName>
</protein>